<keyword evidence="5 12" id="KW-0963">Cytoplasm</keyword>
<evidence type="ECO:0000313" key="16">
    <source>
        <dbReference type="Proteomes" id="UP000244906"/>
    </source>
</evidence>
<evidence type="ECO:0000256" key="3">
    <source>
        <dbReference type="ARBA" id="ARBA00012328"/>
    </source>
</evidence>
<dbReference type="GO" id="GO:0005737">
    <property type="term" value="C:cytoplasm"/>
    <property type="evidence" value="ECO:0007669"/>
    <property type="project" value="UniProtKB-SubCell"/>
</dbReference>
<comment type="function">
    <text evidence="10 12">Specifically methylates the N3 position of the uracil ring of uridine 1498 (m3U1498) in 16S rRNA. Acts on the fully assembled 30S ribosomal subunit.</text>
</comment>
<dbReference type="OrthoDB" id="9815641at2"/>
<evidence type="ECO:0000259" key="13">
    <source>
        <dbReference type="Pfam" id="PF04452"/>
    </source>
</evidence>
<protein>
    <recommendedName>
        <fullName evidence="4 12">Ribosomal RNA small subunit methyltransferase E</fullName>
        <ecNumber evidence="3 12">2.1.1.193</ecNumber>
    </recommendedName>
</protein>
<evidence type="ECO:0000256" key="9">
    <source>
        <dbReference type="ARBA" id="ARBA00022691"/>
    </source>
</evidence>
<comment type="catalytic activity">
    <reaction evidence="11 12">
        <text>uridine(1498) in 16S rRNA + S-adenosyl-L-methionine = N(3)-methyluridine(1498) in 16S rRNA + S-adenosyl-L-homocysteine + H(+)</text>
        <dbReference type="Rhea" id="RHEA:42920"/>
        <dbReference type="Rhea" id="RHEA-COMP:10283"/>
        <dbReference type="Rhea" id="RHEA-COMP:10284"/>
        <dbReference type="ChEBI" id="CHEBI:15378"/>
        <dbReference type="ChEBI" id="CHEBI:57856"/>
        <dbReference type="ChEBI" id="CHEBI:59789"/>
        <dbReference type="ChEBI" id="CHEBI:65315"/>
        <dbReference type="ChEBI" id="CHEBI:74502"/>
        <dbReference type="EC" id="2.1.1.193"/>
    </reaction>
</comment>
<dbReference type="NCBIfam" id="NF008692">
    <property type="entry name" value="PRK11713.1-5"/>
    <property type="match status" value="1"/>
</dbReference>
<evidence type="ECO:0000256" key="11">
    <source>
        <dbReference type="ARBA" id="ARBA00047944"/>
    </source>
</evidence>
<reference evidence="15 16" key="1">
    <citation type="submission" date="2018-04" db="EMBL/GenBank/DDBJ databases">
        <title>Thalassorhabdus spongiae gen. nov., sp. nov., isolated from a marine sponge in South-West Iceland.</title>
        <authorList>
            <person name="Knobloch S."/>
            <person name="Daussin A."/>
            <person name="Johannsson R."/>
            <person name="Marteinsson V.T."/>
        </authorList>
    </citation>
    <scope>NUCLEOTIDE SEQUENCE [LARGE SCALE GENOMIC DNA]</scope>
    <source>
        <strain evidence="15 16">Hp12</strain>
    </source>
</reference>
<dbReference type="EC" id="2.1.1.193" evidence="3 12"/>
<dbReference type="Pfam" id="PF04452">
    <property type="entry name" value="Methyltrans_RNA"/>
    <property type="match status" value="1"/>
</dbReference>
<evidence type="ECO:0000256" key="10">
    <source>
        <dbReference type="ARBA" id="ARBA00025699"/>
    </source>
</evidence>
<evidence type="ECO:0000256" key="1">
    <source>
        <dbReference type="ARBA" id="ARBA00004496"/>
    </source>
</evidence>
<dbReference type="AlphaFoldDB" id="A0A2V1H4N5"/>
<accession>A0A2V1H4N5</accession>
<evidence type="ECO:0000256" key="4">
    <source>
        <dbReference type="ARBA" id="ARBA00013673"/>
    </source>
</evidence>
<keyword evidence="6 12" id="KW-0698">rRNA processing</keyword>
<comment type="subcellular location">
    <subcellularLocation>
        <location evidence="1 12">Cytoplasm</location>
    </subcellularLocation>
</comment>
<dbReference type="Proteomes" id="UP000244906">
    <property type="component" value="Unassembled WGS sequence"/>
</dbReference>
<dbReference type="Gene3D" id="2.40.240.20">
    <property type="entry name" value="Hypothetical PUA domain-like, domain 1"/>
    <property type="match status" value="1"/>
</dbReference>
<keyword evidence="7 12" id="KW-0489">Methyltransferase</keyword>
<dbReference type="InterPro" id="IPR046887">
    <property type="entry name" value="RsmE_PUA-like"/>
</dbReference>
<organism evidence="15 16">
    <name type="scientific">Pelagibaculum spongiae</name>
    <dbReference type="NCBI Taxonomy" id="2080658"/>
    <lineage>
        <taxon>Bacteria</taxon>
        <taxon>Pseudomonadati</taxon>
        <taxon>Pseudomonadota</taxon>
        <taxon>Gammaproteobacteria</taxon>
        <taxon>Oceanospirillales</taxon>
        <taxon>Pelagibaculum</taxon>
    </lineage>
</organism>
<evidence type="ECO:0000256" key="12">
    <source>
        <dbReference type="PIRNR" id="PIRNR015601"/>
    </source>
</evidence>
<sequence>MRISRFYTPQALTLNAEIQLDEAPSRHILKVLRLRAGAEVILFNGQGGEFRAELTNDQSKKASLKLVEWLDREVESPLKIHLAQVISKGDRMDFTIQKAVELGVNEITPLFSERCDVKLKGPRLEKKMEHWRGIITSACEQSGRNTPPTLLPAMTLQQWLEQRPQGTGLILDPHRGQSIKTLEPCDQVSLLVGPEGGLTDQEVDQAREKSMQGITLGPRILRTETAALSVISVLQSCFGDF</sequence>
<dbReference type="InterPro" id="IPR015947">
    <property type="entry name" value="PUA-like_sf"/>
</dbReference>
<evidence type="ECO:0000256" key="5">
    <source>
        <dbReference type="ARBA" id="ARBA00022490"/>
    </source>
</evidence>
<dbReference type="Pfam" id="PF20260">
    <property type="entry name" value="PUA_4"/>
    <property type="match status" value="1"/>
</dbReference>
<gene>
    <name evidence="15" type="ORF">DC094_03850</name>
</gene>
<name>A0A2V1H4N5_9GAMM</name>
<dbReference type="Gene3D" id="3.40.1280.10">
    <property type="match status" value="1"/>
</dbReference>
<comment type="caution">
    <text evidence="15">The sequence shown here is derived from an EMBL/GenBank/DDBJ whole genome shotgun (WGS) entry which is preliminary data.</text>
</comment>
<dbReference type="SUPFAM" id="SSF88697">
    <property type="entry name" value="PUA domain-like"/>
    <property type="match status" value="1"/>
</dbReference>
<evidence type="ECO:0000313" key="15">
    <source>
        <dbReference type="EMBL" id="PVZ72157.1"/>
    </source>
</evidence>
<keyword evidence="9 12" id="KW-0949">S-adenosyl-L-methionine</keyword>
<feature type="domain" description="Ribosomal RNA small subunit methyltransferase E methyltransferase" evidence="13">
    <location>
        <begin position="75"/>
        <end position="235"/>
    </location>
</feature>
<comment type="similarity">
    <text evidence="2 12">Belongs to the RNA methyltransferase RsmE family.</text>
</comment>
<proteinExistence type="inferred from homology"/>
<dbReference type="CDD" id="cd18084">
    <property type="entry name" value="RsmE-like"/>
    <property type="match status" value="1"/>
</dbReference>
<dbReference type="InterPro" id="IPR006700">
    <property type="entry name" value="RsmE"/>
</dbReference>
<dbReference type="RefSeq" id="WP_116685742.1">
    <property type="nucleotide sequence ID" value="NZ_CAWNYD010000001.1"/>
</dbReference>
<feature type="domain" description="Ribosomal RNA small subunit methyltransferase E PUA-like" evidence="14">
    <location>
        <begin position="25"/>
        <end position="66"/>
    </location>
</feature>
<dbReference type="GO" id="GO:0070475">
    <property type="term" value="P:rRNA base methylation"/>
    <property type="evidence" value="ECO:0007669"/>
    <property type="project" value="TreeGrafter"/>
</dbReference>
<dbReference type="GO" id="GO:0070042">
    <property type="term" value="F:rRNA (uridine-N3-)-methyltransferase activity"/>
    <property type="evidence" value="ECO:0007669"/>
    <property type="project" value="TreeGrafter"/>
</dbReference>
<dbReference type="PIRSF" id="PIRSF015601">
    <property type="entry name" value="MTase_slr0722"/>
    <property type="match status" value="1"/>
</dbReference>
<dbReference type="NCBIfam" id="TIGR00046">
    <property type="entry name" value="RsmE family RNA methyltransferase"/>
    <property type="match status" value="1"/>
</dbReference>
<keyword evidence="16" id="KW-1185">Reference proteome</keyword>
<evidence type="ECO:0000259" key="14">
    <source>
        <dbReference type="Pfam" id="PF20260"/>
    </source>
</evidence>
<evidence type="ECO:0000256" key="2">
    <source>
        <dbReference type="ARBA" id="ARBA00005528"/>
    </source>
</evidence>
<dbReference type="PANTHER" id="PTHR30027">
    <property type="entry name" value="RIBOSOMAL RNA SMALL SUBUNIT METHYLTRANSFERASE E"/>
    <property type="match status" value="1"/>
</dbReference>
<dbReference type="EMBL" id="QDDL01000001">
    <property type="protein sequence ID" value="PVZ72157.1"/>
    <property type="molecule type" value="Genomic_DNA"/>
</dbReference>
<dbReference type="SUPFAM" id="SSF75217">
    <property type="entry name" value="alpha/beta knot"/>
    <property type="match status" value="1"/>
</dbReference>
<dbReference type="InterPro" id="IPR029028">
    <property type="entry name" value="Alpha/beta_knot_MTases"/>
</dbReference>
<keyword evidence="8 12" id="KW-0808">Transferase</keyword>
<dbReference type="PANTHER" id="PTHR30027:SF3">
    <property type="entry name" value="16S RRNA (URACIL(1498)-N(3))-METHYLTRANSFERASE"/>
    <property type="match status" value="1"/>
</dbReference>
<dbReference type="InterPro" id="IPR046886">
    <property type="entry name" value="RsmE_MTase_dom"/>
</dbReference>
<dbReference type="InterPro" id="IPR029026">
    <property type="entry name" value="tRNA_m1G_MTases_N"/>
</dbReference>
<evidence type="ECO:0000256" key="8">
    <source>
        <dbReference type="ARBA" id="ARBA00022679"/>
    </source>
</evidence>
<evidence type="ECO:0000256" key="6">
    <source>
        <dbReference type="ARBA" id="ARBA00022552"/>
    </source>
</evidence>
<evidence type="ECO:0000256" key="7">
    <source>
        <dbReference type="ARBA" id="ARBA00022603"/>
    </source>
</evidence>